<feature type="compositionally biased region" description="Low complexity" evidence="11">
    <location>
        <begin position="1664"/>
        <end position="1681"/>
    </location>
</feature>
<dbReference type="InterPro" id="IPR027640">
    <property type="entry name" value="Kinesin-like_fam"/>
</dbReference>
<feature type="region of interest" description="Disordered" evidence="11">
    <location>
        <begin position="772"/>
        <end position="796"/>
    </location>
</feature>
<dbReference type="PANTHER" id="PTHR21608">
    <property type="entry name" value="KINESIN-LIKE PROTEIN CG14535"/>
    <property type="match status" value="1"/>
</dbReference>
<dbReference type="SMART" id="SM00129">
    <property type="entry name" value="KISc"/>
    <property type="match status" value="1"/>
</dbReference>
<evidence type="ECO:0000256" key="5">
    <source>
        <dbReference type="ARBA" id="ARBA00022741"/>
    </source>
</evidence>
<gene>
    <name evidence="14" type="primary">KIF26A</name>
</gene>
<organism evidence="13 14">
    <name type="scientific">Geotrypetes seraphini</name>
    <name type="common">Gaboon caecilian</name>
    <name type="synonym">Caecilia seraphini</name>
    <dbReference type="NCBI Taxonomy" id="260995"/>
    <lineage>
        <taxon>Eukaryota</taxon>
        <taxon>Metazoa</taxon>
        <taxon>Chordata</taxon>
        <taxon>Craniata</taxon>
        <taxon>Vertebrata</taxon>
        <taxon>Euteleostomi</taxon>
        <taxon>Amphibia</taxon>
        <taxon>Gymnophiona</taxon>
        <taxon>Geotrypetes</taxon>
    </lineage>
</organism>
<feature type="compositionally biased region" description="Pro residues" evidence="11">
    <location>
        <begin position="1045"/>
        <end position="1055"/>
    </location>
</feature>
<feature type="compositionally biased region" description="Polar residues" evidence="11">
    <location>
        <begin position="1361"/>
        <end position="1374"/>
    </location>
</feature>
<feature type="compositionally biased region" description="Low complexity" evidence="11">
    <location>
        <begin position="1700"/>
        <end position="1729"/>
    </location>
</feature>
<evidence type="ECO:0000256" key="8">
    <source>
        <dbReference type="ARBA" id="ARBA00023212"/>
    </source>
</evidence>
<protein>
    <submittedName>
        <fullName evidence="14">Kinesin-like protein KIF26A isoform X1</fullName>
    </submittedName>
</protein>
<keyword evidence="4" id="KW-0493">Microtubule</keyword>
<sequence length="2080" mass="224198">MASQNSPEPSNANRTNPSILELGALCLDSEIIFGFTSHLLRRRGKVSERIPGREAPLPPELSPRKRLQSAEEDLRGSRPPPEGAGAGSLAEFGHSEGAGDGRGGWCRSCRVKVGELQKQALKLAFPSSLTDPQFSALIFDKLQVPDYLQKSRNEGGSRCEVCAAHVNQLKQEALRMIQALSQVNCQEMPDPQRSAAGASVMPRQTSQNMGMMSSQKDLPMIAGQVGRESGKPSNLCPGIERNKAVGWPQSTSNFPNSSVQVTVAPSGLSSALSSVTIQAQQYLQGMWSISRVNSFLPSPCLVETMTTEGGREGQTIHVTSGQNNSDQTGLDSSQSSQGLVAPAGVSAGTSASASFFIRAAQKLNLSSKRKKYHPPLLPSHEFSTYSTNFSGMLHMCPPPAPPCLLRAVSKVKDTPGIGKVKVMVRICPSQGRHNTSESMSFMKVDTRKKQVTLHDPTVNGHTNSGHWRPTVAPKMFAFDAVFPQDASQAEVCAGTVAEVIQSVVNGADGGIFCFGHVKLGKTYTMIGKDNSSQNLGIVPCAISWLFKLINERKEKTGTRFSIRVSAVEICGKDENLKDLLADEASSSLQDGQSPGVYLREDPICGTQLQNQSELRAPTAEKAAYFLDAAIAARSTSRPECDEEERRNSHMLFTLHIYQYRMEKSGKGGMSGGRSRLHLIDLGSCEKVLCKSRDGGGALCLSLTALGNVILALVNSAKHVPYKDSKLTMLLRESLGNINCRTTMIAHVSDSPANYAETLTTIQLASRIHRMRKKKSKYASSSSGGESSCEEGRVRRPPHLRPFHARTVAADPDLPGLGISSDPDYSSSSEQSCDTVIYVGPNGAALSDRELTDNEGPPEFVPIIPSLNKKRSKDNFSGVRSFDRDHFKCNTFAELQERLECMDGSEAPNVFAYEEMPVTSNYAPIPENVHSKLLKEKASPNGGYRKTASQEAVSSKTEHCLHSETTTQLGNGGTYEMSSSQSKMDHPQVQTKAAGGQWESISDGEIGAIVDSPSSSNPSASQTQEQRKTKPELVVKEKTCFVKRPLPSPAPPPPQPKDYSDVGSSHAIRTPPVGMSKKLGSKPEQSLVGSTFPLLSGAPHHSGAIEVHSFRSAVRGKCFDRDILTTTVTLQQPVELNGEDELVFTVVEELSIGGILDSGRPASIISFNSDCSLQALASGSRPVSIISSINDEFDAYTSQATAAGVNIDIVVPLPEDPFASSSRCSSISSWLSEVSICTMESDGARSDSGDHFILQSAYDCNKSEKPFDSDSSGVPVSQPQGLKSSLNDSGFGFSDVDCESLSSGNLSSHTNRYPPPFELTKVTPVKNASCATNPSTGAKSCSSQNNSVTETIHSSLPRKTKTTSSATHNNPMLNSKELQTQNYTFDDPWLVRTNNQLEAKAEDQLPLAKSSNSGTDNQLKQPGNYAQHFSSAPRPAQTQTMLACSQRVVDGCEVSSKSSAKKWEPSMKIPQLKRGATTLGVMPVTQSSPHADTVMKGNSDSTYTIGSLKTSTGKKVLPQKVSMLPRPGGTTPPAPPVRKSSLEQKSIVLPSSSVGKTEGLETARVTLLKSEDEADLISKPRACINEGTGNKINPKGEHSLPKTSSSLKTKASKTETVHRYGSHMSLDRCDSLTSVGSKASVSRDNGSSAIGNGRAGRSVPRLGVPPIATTTTSPPSYSAAGANKSSQARSATNQKVIANPSKNRSLSASGSKSLSSSVKSLNQSSGKSSNVAPNGKTNPRSVQCANSKPGRGTIMGTKQAIRAANSRVNELVSGNPGKMVYFKGSTDSDSGNDSGVNLRDEKSQIPVLPSPYSKITAPRRPQRYSSGHGSDNSSVLSGELPPAMGRTALFYHSGGSSGYESMIRDSEATGSASSAHDSMSESGMSSPGRMRSLKSPKKRAIGLQRRRLIPAPLPDTSTLGRKPSVTGQWVDLPPLPVTLKEPFEIKVYEIDDVERLQRHRQEETEPFQDVEKGLMYFNTKLKILERRQQQIREIKAKHEMLKEELEETKCRLMLDPNKWKDDFEVAPDLDKESEEYLEALEQVTEELEQCVNLCKSHIMMVTCFDIGMICDVQERVREVEV</sequence>
<dbReference type="InterPro" id="IPR057090">
    <property type="entry name" value="HTH_KIF26A_B_1st"/>
</dbReference>
<dbReference type="CDD" id="cd00106">
    <property type="entry name" value="KISc"/>
    <property type="match status" value="1"/>
</dbReference>
<dbReference type="GO" id="GO:0005874">
    <property type="term" value="C:microtubule"/>
    <property type="evidence" value="ECO:0007669"/>
    <property type="project" value="UniProtKB-KW"/>
</dbReference>
<feature type="compositionally biased region" description="Polar residues" evidence="11">
    <location>
        <begin position="1633"/>
        <end position="1649"/>
    </location>
</feature>
<feature type="region of interest" description="Disordered" evidence="11">
    <location>
        <begin position="810"/>
        <end position="830"/>
    </location>
</feature>
<dbReference type="KEGG" id="gsh:117363766"/>
<dbReference type="InterPro" id="IPR036961">
    <property type="entry name" value="Kinesin_motor_dom_sf"/>
</dbReference>
<keyword evidence="10" id="KW-0175">Coiled coil</keyword>
<keyword evidence="2" id="KW-0963">Cytoplasm</keyword>
<dbReference type="GO" id="GO:0003777">
    <property type="term" value="F:microtubule motor activity"/>
    <property type="evidence" value="ECO:0007669"/>
    <property type="project" value="InterPro"/>
</dbReference>
<keyword evidence="5 9" id="KW-0547">Nucleotide-binding</keyword>
<evidence type="ECO:0000256" key="1">
    <source>
        <dbReference type="ARBA" id="ARBA00004245"/>
    </source>
</evidence>
<accession>A0A6P8RQU1</accession>
<feature type="region of interest" description="Disordered" evidence="11">
    <location>
        <begin position="45"/>
        <end position="94"/>
    </location>
</feature>
<name>A0A6P8RQU1_GEOSA</name>
<feature type="coiled-coil region" evidence="10">
    <location>
        <begin position="1983"/>
        <end position="2052"/>
    </location>
</feature>
<dbReference type="InterPro" id="IPR001752">
    <property type="entry name" value="Kinesin_motor_dom"/>
</dbReference>
<dbReference type="OrthoDB" id="8862460at2759"/>
<evidence type="ECO:0000256" key="11">
    <source>
        <dbReference type="SAM" id="MobiDB-lite"/>
    </source>
</evidence>
<feature type="region of interest" description="Disordered" evidence="11">
    <location>
        <begin position="1405"/>
        <end position="1437"/>
    </location>
</feature>
<dbReference type="CTD" id="26153"/>
<evidence type="ECO:0000256" key="9">
    <source>
        <dbReference type="PROSITE-ProRule" id="PRU00283"/>
    </source>
</evidence>
<feature type="compositionally biased region" description="Basic and acidic residues" evidence="11">
    <location>
        <begin position="1024"/>
        <end position="1039"/>
    </location>
</feature>
<feature type="compositionally biased region" description="Polar residues" evidence="11">
    <location>
        <begin position="1730"/>
        <end position="1745"/>
    </location>
</feature>
<reference evidence="14" key="1">
    <citation type="submission" date="2025-08" db="UniProtKB">
        <authorList>
            <consortium name="RefSeq"/>
        </authorList>
    </citation>
    <scope>IDENTIFICATION</scope>
</reference>
<feature type="region of interest" description="Disordered" evidence="11">
    <location>
        <begin position="1633"/>
        <end position="1752"/>
    </location>
</feature>
<feature type="compositionally biased region" description="Polar residues" evidence="11">
    <location>
        <begin position="1330"/>
        <end position="1353"/>
    </location>
</feature>
<feature type="region of interest" description="Disordered" evidence="11">
    <location>
        <begin position="1330"/>
        <end position="1374"/>
    </location>
</feature>
<feature type="region of interest" description="Disordered" evidence="11">
    <location>
        <begin position="1860"/>
        <end position="1899"/>
    </location>
</feature>
<comment type="subcellular location">
    <subcellularLocation>
        <location evidence="1">Cytoplasm</location>
        <location evidence="1">Cytoskeleton</location>
    </subcellularLocation>
</comment>
<dbReference type="InParanoid" id="A0A6P8RQU1"/>
<dbReference type="FunFam" id="3.40.850.10:FF:000015">
    <property type="entry name" value="Kinesin family member 26A"/>
    <property type="match status" value="1"/>
</dbReference>
<feature type="region of interest" description="Disordered" evidence="11">
    <location>
        <begin position="314"/>
        <end position="342"/>
    </location>
</feature>
<feature type="domain" description="Kinesin motor" evidence="12">
    <location>
        <begin position="419"/>
        <end position="770"/>
    </location>
</feature>
<feature type="compositionally biased region" description="Polar residues" evidence="11">
    <location>
        <begin position="1682"/>
        <end position="1695"/>
    </location>
</feature>
<feature type="region of interest" description="Disordered" evidence="11">
    <location>
        <begin position="1584"/>
        <end position="1621"/>
    </location>
</feature>
<evidence type="ECO:0000256" key="4">
    <source>
        <dbReference type="ARBA" id="ARBA00022701"/>
    </source>
</evidence>
<evidence type="ECO:0000256" key="7">
    <source>
        <dbReference type="ARBA" id="ARBA00023175"/>
    </source>
</evidence>
<dbReference type="PRINTS" id="PR00380">
    <property type="entry name" value="KINESINHEAVY"/>
</dbReference>
<dbReference type="Proteomes" id="UP000515159">
    <property type="component" value="Chromosome 7"/>
</dbReference>
<keyword evidence="7 9" id="KW-0505">Motor protein</keyword>
<keyword evidence="3" id="KW-0597">Phosphoprotein</keyword>
<dbReference type="Gene3D" id="3.40.850.10">
    <property type="entry name" value="Kinesin motor domain"/>
    <property type="match status" value="1"/>
</dbReference>
<evidence type="ECO:0000259" key="12">
    <source>
        <dbReference type="PROSITE" id="PS50067"/>
    </source>
</evidence>
<dbReference type="GO" id="GO:0048731">
    <property type="term" value="P:system development"/>
    <property type="evidence" value="ECO:0007669"/>
    <property type="project" value="UniProtKB-ARBA"/>
</dbReference>
<proteinExistence type="inferred from homology"/>
<dbReference type="Pfam" id="PF23081">
    <property type="entry name" value="HTH_KIF26A_B_1st"/>
    <property type="match status" value="1"/>
</dbReference>
<dbReference type="SUPFAM" id="SSF52540">
    <property type="entry name" value="P-loop containing nucleoside triphosphate hydrolases"/>
    <property type="match status" value="1"/>
</dbReference>
<dbReference type="Pfam" id="PF00225">
    <property type="entry name" value="Kinesin"/>
    <property type="match status" value="1"/>
</dbReference>
<feature type="compositionally biased region" description="Basic residues" evidence="11">
    <location>
        <begin position="1890"/>
        <end position="1899"/>
    </location>
</feature>
<feature type="compositionally biased region" description="Low complexity" evidence="11">
    <location>
        <begin position="1783"/>
        <end position="1794"/>
    </location>
</feature>
<keyword evidence="8" id="KW-0206">Cytoskeleton</keyword>
<keyword evidence="6 9" id="KW-0067">ATP-binding</keyword>
<evidence type="ECO:0000313" key="14">
    <source>
        <dbReference type="RefSeq" id="XP_033807937.1"/>
    </source>
</evidence>
<evidence type="ECO:0000313" key="13">
    <source>
        <dbReference type="Proteomes" id="UP000515159"/>
    </source>
</evidence>
<keyword evidence="13" id="KW-1185">Reference proteome</keyword>
<dbReference type="InterPro" id="IPR027417">
    <property type="entry name" value="P-loop_NTPase"/>
</dbReference>
<feature type="compositionally biased region" description="Polar residues" evidence="11">
    <location>
        <begin position="1408"/>
        <end position="1420"/>
    </location>
</feature>
<dbReference type="GeneID" id="117363766"/>
<evidence type="ECO:0000256" key="10">
    <source>
        <dbReference type="SAM" id="Coils"/>
    </source>
</evidence>
<dbReference type="GO" id="GO:0008017">
    <property type="term" value="F:microtubule binding"/>
    <property type="evidence" value="ECO:0007669"/>
    <property type="project" value="InterPro"/>
</dbReference>
<feature type="region of interest" description="Disordered" evidence="11">
    <location>
        <begin position="937"/>
        <end position="1083"/>
    </location>
</feature>
<dbReference type="FunCoup" id="A0A6P8RQU1">
    <property type="interactions" value="648"/>
</dbReference>
<feature type="region of interest" description="Disordered" evidence="11">
    <location>
        <begin position="1766"/>
        <end position="1839"/>
    </location>
</feature>
<evidence type="ECO:0000256" key="3">
    <source>
        <dbReference type="ARBA" id="ARBA00022553"/>
    </source>
</evidence>
<feature type="compositionally biased region" description="Low complexity" evidence="11">
    <location>
        <begin position="1011"/>
        <end position="1020"/>
    </location>
</feature>
<comment type="similarity">
    <text evidence="9">Belongs to the TRAFAC class myosin-kinesin ATPase superfamily. Kinesin family.</text>
</comment>
<dbReference type="GO" id="GO:0007018">
    <property type="term" value="P:microtubule-based movement"/>
    <property type="evidence" value="ECO:0007669"/>
    <property type="project" value="InterPro"/>
</dbReference>
<evidence type="ECO:0000256" key="2">
    <source>
        <dbReference type="ARBA" id="ARBA00022490"/>
    </source>
</evidence>
<dbReference type="GO" id="GO:0005524">
    <property type="term" value="F:ATP binding"/>
    <property type="evidence" value="ECO:0007669"/>
    <property type="project" value="UniProtKB-UniRule"/>
</dbReference>
<evidence type="ECO:0000256" key="6">
    <source>
        <dbReference type="ARBA" id="ARBA00022840"/>
    </source>
</evidence>
<dbReference type="PANTHER" id="PTHR21608:SF6">
    <property type="entry name" value="KINESIN-LIKE PROTEIN KIF26A"/>
    <property type="match status" value="1"/>
</dbReference>
<dbReference type="RefSeq" id="XP_033807937.1">
    <property type="nucleotide sequence ID" value="XM_033952046.1"/>
</dbReference>
<dbReference type="PROSITE" id="PS50067">
    <property type="entry name" value="KINESIN_MOTOR_2"/>
    <property type="match status" value="1"/>
</dbReference>
<feature type="compositionally biased region" description="Polar residues" evidence="11">
    <location>
        <begin position="1822"/>
        <end position="1835"/>
    </location>
</feature>
<feature type="compositionally biased region" description="Low complexity" evidence="11">
    <location>
        <begin position="819"/>
        <end position="830"/>
    </location>
</feature>
<feature type="compositionally biased region" description="Low complexity" evidence="11">
    <location>
        <begin position="1869"/>
        <end position="1889"/>
    </location>
</feature>
<feature type="compositionally biased region" description="Polar residues" evidence="11">
    <location>
        <begin position="316"/>
        <end position="338"/>
    </location>
</feature>
<feature type="binding site" evidence="9">
    <location>
        <begin position="515"/>
        <end position="522"/>
    </location>
    <ligand>
        <name>ATP</name>
        <dbReference type="ChEBI" id="CHEBI:30616"/>
    </ligand>
</feature>